<feature type="non-terminal residue" evidence="1">
    <location>
        <position position="1"/>
    </location>
</feature>
<gene>
    <name evidence="1" type="ORF">HX845_34510</name>
</gene>
<proteinExistence type="predicted"/>
<organism evidence="1 2">
    <name type="scientific">Pseudomonas gingeri</name>
    <dbReference type="NCBI Taxonomy" id="117681"/>
    <lineage>
        <taxon>Bacteria</taxon>
        <taxon>Pseudomonadati</taxon>
        <taxon>Pseudomonadota</taxon>
        <taxon>Gammaproteobacteria</taxon>
        <taxon>Pseudomonadales</taxon>
        <taxon>Pseudomonadaceae</taxon>
        <taxon>Pseudomonas</taxon>
    </lineage>
</organism>
<sequence length="108" mass="11694">TTFGADIDNFCNIDPVPAQLLDPAKLAPGVGDLTKVMVTRYREKTSATEVPPHCSMGFNQTWILLNNVLPVAKEKYGGFDPEAIRKAALDVDIPPGGTIQGYGVKFYP</sequence>
<name>A0A7Y8CHB9_9PSED</name>
<keyword evidence="1" id="KW-0067">ATP-binding</keyword>
<evidence type="ECO:0000313" key="1">
    <source>
        <dbReference type="EMBL" id="NWC18793.1"/>
    </source>
</evidence>
<protein>
    <submittedName>
        <fullName evidence="1">ABC transporter ATP-binding protein</fullName>
    </submittedName>
</protein>
<dbReference type="EMBL" id="JACAQE010000061">
    <property type="protein sequence ID" value="NWC18793.1"/>
    <property type="molecule type" value="Genomic_DNA"/>
</dbReference>
<accession>A0A7Y8CHB9</accession>
<dbReference type="RefSeq" id="WP_218176265.1">
    <property type="nucleotide sequence ID" value="NZ_JACAQE010000061.1"/>
</dbReference>
<feature type="non-terminal residue" evidence="1">
    <location>
        <position position="108"/>
    </location>
</feature>
<dbReference type="AlphaFoldDB" id="A0A7Y8CHB9"/>
<reference evidence="1 2" key="1">
    <citation type="submission" date="2020-04" db="EMBL/GenBank/DDBJ databases">
        <title>Molecular characterization of pseudomonads from Agaricus bisporus reveal novel blotch 2 pathogens in Western Europe.</title>
        <authorList>
            <person name="Taparia T."/>
            <person name="Krijger M."/>
            <person name="Haynes E."/>
            <person name="Elpinstone J.G."/>
            <person name="Noble R."/>
            <person name="Van Der Wolf J."/>
        </authorList>
    </citation>
    <scope>NUCLEOTIDE SEQUENCE [LARGE SCALE GENOMIC DNA]</scope>
    <source>
        <strain evidence="1 2">IPO3738</strain>
    </source>
</reference>
<dbReference type="Proteomes" id="UP000517547">
    <property type="component" value="Unassembled WGS sequence"/>
</dbReference>
<keyword evidence="1" id="KW-0547">Nucleotide-binding</keyword>
<evidence type="ECO:0000313" key="2">
    <source>
        <dbReference type="Proteomes" id="UP000517547"/>
    </source>
</evidence>
<comment type="caution">
    <text evidence="1">The sequence shown here is derived from an EMBL/GenBank/DDBJ whole genome shotgun (WGS) entry which is preliminary data.</text>
</comment>
<dbReference type="GO" id="GO:0005524">
    <property type="term" value="F:ATP binding"/>
    <property type="evidence" value="ECO:0007669"/>
    <property type="project" value="UniProtKB-KW"/>
</dbReference>